<evidence type="ECO:0000256" key="8">
    <source>
        <dbReference type="PIRSR" id="PIRSR618044-2"/>
    </source>
</evidence>
<evidence type="ECO:0000256" key="10">
    <source>
        <dbReference type="SAM" id="MobiDB-lite"/>
    </source>
</evidence>
<keyword evidence="2 11" id="KW-0732">Signal</keyword>
<dbReference type="SUPFAM" id="SSF56601">
    <property type="entry name" value="beta-lactamase/transpeptidase-like"/>
    <property type="match status" value="1"/>
</dbReference>
<dbReference type="GO" id="GO:0071555">
    <property type="term" value="P:cell wall organization"/>
    <property type="evidence" value="ECO:0007669"/>
    <property type="project" value="UniProtKB-KW"/>
</dbReference>
<proteinExistence type="inferred from homology"/>
<evidence type="ECO:0000259" key="12">
    <source>
        <dbReference type="PROSITE" id="PS51724"/>
    </source>
</evidence>
<dbReference type="GO" id="GO:0009252">
    <property type="term" value="P:peptidoglycan biosynthetic process"/>
    <property type="evidence" value="ECO:0007669"/>
    <property type="project" value="UniProtKB-KW"/>
</dbReference>
<evidence type="ECO:0000256" key="7">
    <source>
        <dbReference type="PIRSR" id="PIRSR618044-1"/>
    </source>
</evidence>
<keyword evidence="6" id="KW-0961">Cell wall biogenesis/degradation</keyword>
<dbReference type="SUPFAM" id="SSF110997">
    <property type="entry name" value="Sporulation related repeat"/>
    <property type="match status" value="1"/>
</dbReference>
<feature type="active site" description="Proton acceptor" evidence="7">
    <location>
        <position position="57"/>
    </location>
</feature>
<feature type="signal peptide" evidence="11">
    <location>
        <begin position="1"/>
        <end position="21"/>
    </location>
</feature>
<dbReference type="Gene3D" id="3.40.710.10">
    <property type="entry name" value="DD-peptidase/beta-lactamase superfamily"/>
    <property type="match status" value="1"/>
</dbReference>
<evidence type="ECO:0000256" key="11">
    <source>
        <dbReference type="SAM" id="SignalP"/>
    </source>
</evidence>
<feature type="region of interest" description="Disordered" evidence="10">
    <location>
        <begin position="274"/>
        <end position="312"/>
    </location>
</feature>
<keyword evidence="3" id="KW-0378">Hydrolase</keyword>
<dbReference type="GO" id="GO:0042834">
    <property type="term" value="F:peptidoglycan binding"/>
    <property type="evidence" value="ECO:0007669"/>
    <property type="project" value="InterPro"/>
</dbReference>
<dbReference type="InterPro" id="IPR018044">
    <property type="entry name" value="Peptidase_S11"/>
</dbReference>
<dbReference type="InterPro" id="IPR036680">
    <property type="entry name" value="SPOR-like_sf"/>
</dbReference>
<evidence type="ECO:0000256" key="9">
    <source>
        <dbReference type="RuleBase" id="RU004016"/>
    </source>
</evidence>
<dbReference type="EMBL" id="MKIO01000029">
    <property type="protein sequence ID" value="OLP55348.1"/>
    <property type="molecule type" value="Genomic_DNA"/>
</dbReference>
<feature type="binding site" evidence="8">
    <location>
        <position position="217"/>
    </location>
    <ligand>
        <name>substrate</name>
    </ligand>
</feature>
<dbReference type="PANTHER" id="PTHR21581:SF6">
    <property type="entry name" value="TRAFFICKING PROTEIN PARTICLE COMPLEX SUBUNIT 12"/>
    <property type="match status" value="1"/>
</dbReference>
<comment type="similarity">
    <text evidence="1 9">Belongs to the peptidase S11 family.</text>
</comment>
<gene>
    <name evidence="13" type="ORF">BJF92_22575</name>
</gene>
<feature type="domain" description="SPOR" evidence="12">
    <location>
        <begin position="339"/>
        <end position="424"/>
    </location>
</feature>
<dbReference type="PROSITE" id="PS51724">
    <property type="entry name" value="SPOR"/>
    <property type="match status" value="1"/>
</dbReference>
<dbReference type="PANTHER" id="PTHR21581">
    <property type="entry name" value="D-ALANYL-D-ALANINE CARBOXYPEPTIDASE"/>
    <property type="match status" value="1"/>
</dbReference>
<evidence type="ECO:0000256" key="2">
    <source>
        <dbReference type="ARBA" id="ARBA00022729"/>
    </source>
</evidence>
<dbReference type="Proteomes" id="UP000186143">
    <property type="component" value="Unassembled WGS sequence"/>
</dbReference>
<dbReference type="Gene3D" id="3.30.70.1070">
    <property type="entry name" value="Sporulation related repeat"/>
    <property type="match status" value="1"/>
</dbReference>
<feature type="compositionally biased region" description="Acidic residues" evidence="10">
    <location>
        <begin position="291"/>
        <end position="302"/>
    </location>
</feature>
<evidence type="ECO:0000256" key="1">
    <source>
        <dbReference type="ARBA" id="ARBA00007164"/>
    </source>
</evidence>
<feature type="active site" evidence="7">
    <location>
        <position position="114"/>
    </location>
</feature>
<evidence type="ECO:0000256" key="5">
    <source>
        <dbReference type="ARBA" id="ARBA00022984"/>
    </source>
</evidence>
<reference evidence="13 14" key="1">
    <citation type="submission" date="2016-09" db="EMBL/GenBank/DDBJ databases">
        <title>Rhizobium sp. nov., a novel species isolated from the rice rhizosphere.</title>
        <authorList>
            <person name="Zhao J."/>
            <person name="Zhang X."/>
        </authorList>
    </citation>
    <scope>NUCLEOTIDE SEQUENCE [LARGE SCALE GENOMIC DNA]</scope>
    <source>
        <strain evidence="13 14">MH17</strain>
    </source>
</reference>
<dbReference type="PRINTS" id="PR00725">
    <property type="entry name" value="DADACBPTASE1"/>
</dbReference>
<evidence type="ECO:0000313" key="14">
    <source>
        <dbReference type="Proteomes" id="UP000186143"/>
    </source>
</evidence>
<evidence type="ECO:0000313" key="13">
    <source>
        <dbReference type="EMBL" id="OLP55348.1"/>
    </source>
</evidence>
<evidence type="ECO:0000256" key="4">
    <source>
        <dbReference type="ARBA" id="ARBA00022960"/>
    </source>
</evidence>
<dbReference type="InterPro" id="IPR001967">
    <property type="entry name" value="Peptidase_S11_N"/>
</dbReference>
<dbReference type="GO" id="GO:0008360">
    <property type="term" value="P:regulation of cell shape"/>
    <property type="evidence" value="ECO:0007669"/>
    <property type="project" value="UniProtKB-KW"/>
</dbReference>
<dbReference type="InterPro" id="IPR012338">
    <property type="entry name" value="Beta-lactam/transpept-like"/>
</dbReference>
<dbReference type="AlphaFoldDB" id="A0A1Q9AJC7"/>
<comment type="caution">
    <text evidence="13">The sequence shown here is derived from an EMBL/GenBank/DDBJ whole genome shotgun (WGS) entry which is preliminary data.</text>
</comment>
<sequence>MKAVRVAALGLLVAVSSVLQAGAAAAETTWAVMDVTSGTFLGGQGGKTRRPPASLAKMMTLYLTFEALRAGRLHWDDRIAMSANAASKVRMKLNVKAGTTISVREAVSAMIILSANDAATAMGEHLAGSEAAFARRMTEKGRQLGMRDTIFATPAGLTARAPQLTTAEDMARLGLALKRDFPAQYKLFSQRSFVFRGRTIHGHNNLMYRYAGVDGIKTGYTDAAGYNLVSSLSTPKSHLIGVVLGGRSAAARDNQMAALLNRFSHEKSVTVAAARPAGKAGRKGVTPVAAEDADDDEAEAEAETTAPRPADRPMEVADIIDDADLEQGDGGMPVAAEHVSARSSWTIQVGTSGSRKGAETLRDHVGDLLKAGGKPAKGTVIASGSGHKALFRVRFSGTGSEKDAASACRVLKRSHVSCLPVRHS</sequence>
<evidence type="ECO:0000256" key="3">
    <source>
        <dbReference type="ARBA" id="ARBA00022801"/>
    </source>
</evidence>
<dbReference type="GO" id="GO:0009002">
    <property type="term" value="F:serine-type D-Ala-D-Ala carboxypeptidase activity"/>
    <property type="evidence" value="ECO:0007669"/>
    <property type="project" value="InterPro"/>
</dbReference>
<dbReference type="Pfam" id="PF05036">
    <property type="entry name" value="SPOR"/>
    <property type="match status" value="1"/>
</dbReference>
<organism evidence="13 14">
    <name type="scientific">Xaviernesmea rhizosphaerae</name>
    <dbReference type="NCBI Taxonomy" id="1672749"/>
    <lineage>
        <taxon>Bacteria</taxon>
        <taxon>Pseudomonadati</taxon>
        <taxon>Pseudomonadota</taxon>
        <taxon>Alphaproteobacteria</taxon>
        <taxon>Hyphomicrobiales</taxon>
        <taxon>Rhizobiaceae</taxon>
        <taxon>Rhizobium/Agrobacterium group</taxon>
        <taxon>Xaviernesmea</taxon>
    </lineage>
</organism>
<dbReference type="Pfam" id="PF00768">
    <property type="entry name" value="Peptidase_S11"/>
    <property type="match status" value="1"/>
</dbReference>
<keyword evidence="4" id="KW-0133">Cell shape</keyword>
<feature type="chain" id="PRO_5010326883" description="SPOR domain-containing protein" evidence="11">
    <location>
        <begin position="22"/>
        <end position="424"/>
    </location>
</feature>
<dbReference type="GO" id="GO:0006508">
    <property type="term" value="P:proteolysis"/>
    <property type="evidence" value="ECO:0007669"/>
    <property type="project" value="InterPro"/>
</dbReference>
<dbReference type="InterPro" id="IPR007730">
    <property type="entry name" value="SPOR-like_dom"/>
</dbReference>
<name>A0A1Q9AJC7_9HYPH</name>
<dbReference type="STRING" id="1672749.BJF92_22575"/>
<feature type="active site" description="Acyl-ester intermediate" evidence="7">
    <location>
        <position position="54"/>
    </location>
</feature>
<accession>A0A1Q9AJC7</accession>
<evidence type="ECO:0000256" key="6">
    <source>
        <dbReference type="ARBA" id="ARBA00023316"/>
    </source>
</evidence>
<keyword evidence="5" id="KW-0573">Peptidoglycan synthesis</keyword>
<protein>
    <recommendedName>
        <fullName evidence="12">SPOR domain-containing protein</fullName>
    </recommendedName>
</protein>